<keyword evidence="4" id="KW-1185">Reference proteome</keyword>
<organism evidence="3 4">
    <name type="scientific">Nocardioides bruguierae</name>
    <dbReference type="NCBI Taxonomy" id="2945102"/>
    <lineage>
        <taxon>Bacteria</taxon>
        <taxon>Bacillati</taxon>
        <taxon>Actinomycetota</taxon>
        <taxon>Actinomycetes</taxon>
        <taxon>Propionibacteriales</taxon>
        <taxon>Nocardioidaceae</taxon>
        <taxon>Nocardioides</taxon>
    </lineage>
</organism>
<dbReference type="SUPFAM" id="SSF49373">
    <property type="entry name" value="Invasin/intimin cell-adhesion fragments"/>
    <property type="match status" value="1"/>
</dbReference>
<dbReference type="RefSeq" id="WP_250827148.1">
    <property type="nucleotide sequence ID" value="NZ_JAMOIL010000010.1"/>
</dbReference>
<proteinExistence type="inferred from homology"/>
<evidence type="ECO:0000313" key="4">
    <source>
        <dbReference type="Proteomes" id="UP001139485"/>
    </source>
</evidence>
<dbReference type="Proteomes" id="UP001139485">
    <property type="component" value="Unassembled WGS sequence"/>
</dbReference>
<evidence type="ECO:0000259" key="2">
    <source>
        <dbReference type="PROSITE" id="PS51127"/>
    </source>
</evidence>
<comment type="caution">
    <text evidence="3">The sequence shown here is derived from an EMBL/GenBank/DDBJ whole genome shotgun (WGS) entry which is preliminary data.</text>
</comment>
<dbReference type="InterPro" id="IPR008964">
    <property type="entry name" value="Invasin/intimin_cell_adhesion"/>
</dbReference>
<feature type="domain" description="Big-1" evidence="2">
    <location>
        <begin position="156"/>
        <end position="248"/>
    </location>
</feature>
<dbReference type="EMBL" id="JAMOIL010000010">
    <property type="protein sequence ID" value="MCM0620556.1"/>
    <property type="molecule type" value="Genomic_DNA"/>
</dbReference>
<dbReference type="GO" id="GO:0005975">
    <property type="term" value="P:carbohydrate metabolic process"/>
    <property type="evidence" value="ECO:0007669"/>
    <property type="project" value="UniProtKB-ARBA"/>
</dbReference>
<dbReference type="SMART" id="SM00634">
    <property type="entry name" value="BID_1"/>
    <property type="match status" value="1"/>
</dbReference>
<comment type="similarity">
    <text evidence="1">Belongs to the intimin/invasin family.</text>
</comment>
<evidence type="ECO:0000313" key="3">
    <source>
        <dbReference type="EMBL" id="MCM0620556.1"/>
    </source>
</evidence>
<dbReference type="InterPro" id="IPR013783">
    <property type="entry name" value="Ig-like_fold"/>
</dbReference>
<evidence type="ECO:0000256" key="1">
    <source>
        <dbReference type="ARBA" id="ARBA00010116"/>
    </source>
</evidence>
<dbReference type="Gene3D" id="2.60.40.10">
    <property type="entry name" value="Immunoglobulins"/>
    <property type="match status" value="1"/>
</dbReference>
<name>A0A9X2IE79_9ACTN</name>
<dbReference type="PROSITE" id="PS51127">
    <property type="entry name" value="BIG1"/>
    <property type="match status" value="1"/>
</dbReference>
<accession>A0A9X2IE79</accession>
<reference evidence="3" key="1">
    <citation type="submission" date="2022-05" db="EMBL/GenBank/DDBJ databases">
        <authorList>
            <person name="Tuo L."/>
        </authorList>
    </citation>
    <scope>NUCLEOTIDE SEQUENCE</scope>
    <source>
        <strain evidence="3">BSK12Z-4</strain>
    </source>
</reference>
<dbReference type="InterPro" id="IPR003344">
    <property type="entry name" value="Big_1_dom"/>
</dbReference>
<dbReference type="Pfam" id="PF02369">
    <property type="entry name" value="Big_1"/>
    <property type="match status" value="1"/>
</dbReference>
<dbReference type="AlphaFoldDB" id="A0A9X2IE79"/>
<gene>
    <name evidence="3" type="ORF">M8330_09645</name>
</gene>
<sequence>MVMGTVSATAGDVTEEGDVDWTSEDPLNAGEVMLEPTAKFNPSTLPNVVVGSTEEVFFSVVTTDQFGNRVGDESFMLSDDVPFADTSVDGDTDYDDGDYEGTAYNYSGQEVEQTVTATWDAPTTEFGAGGSRVDASEDVTDDYTVNWYAPDLEAGTVTLSDGSDADPVVGETVTETVQVLDQNGNPVRGATVNFVRSGAGSESNDSSDEKTTGAAGKAFYTFTSDEEGDATVTATVTYDGQAVTVEDVVTFRTDDPVTKISAVIRGKNTGRLADKLAVRTRPAGAAEGATASLVKVRKNGRKVILKSKAVNASGLAIFKVKDLNGRRKTAYFIRVAKTDTTSFAKTGIRRVR</sequence>
<protein>
    <submittedName>
        <fullName evidence="3">Ig-like domain-containing protein</fullName>
    </submittedName>
</protein>